<dbReference type="InterPro" id="IPR037284">
    <property type="entry name" value="SUF_FeS_clus_asmbl_SufBD_sf"/>
</dbReference>
<dbReference type="RefSeq" id="WP_354660301.1">
    <property type="nucleotide sequence ID" value="NZ_JBEXAC010000001.1"/>
</dbReference>
<dbReference type="NCBIfam" id="TIGR01981">
    <property type="entry name" value="sufD"/>
    <property type="match status" value="1"/>
</dbReference>
<evidence type="ECO:0000313" key="5">
    <source>
        <dbReference type="Proteomes" id="UP001549749"/>
    </source>
</evidence>
<dbReference type="Proteomes" id="UP001549749">
    <property type="component" value="Unassembled WGS sequence"/>
</dbReference>
<feature type="domain" description="SUF system FeS cluster assembly SufBD core" evidence="2">
    <location>
        <begin position="184"/>
        <end position="412"/>
    </location>
</feature>
<dbReference type="EMBL" id="JBEXAC010000001">
    <property type="protein sequence ID" value="MET6997666.1"/>
    <property type="molecule type" value="Genomic_DNA"/>
</dbReference>
<sequence>MMTSDITIPFYQYILDEANGLPELLHQGNQDAFAPLRAAAIARFRSLGIPTLKSEDWRYTNIQRFLKGPFELAVPEAHVEEAQLAKAAIPAFDAYRIVLVNGHFKPALSQLPAVKGITICPLSKAAGNAAFAKYFDKHIHLEKHPFAALNTALFADGLFLEAAAKTILDKPLHIVHVYSTDTPVFIQPRHLWVVHPQAEVQVVESALHLQDEAMVFVNGVTEVVVEENAELSHYDIQQYAKNSRHIYHTVADQQTYSRYHNYSFSLPHAELIRNNLSIALNGSYTETDMHGLYLATDHQHVDNHTFVDHRMPNCNSNELYKGVLMDNANGVFTGKIHVHVDAQKTNAFQQNNNLLLSTKADINSQPQLEIYADDVKCSHGFTVGQFNPESLFYLRSRGIGEEAARTLLVNAFAYDITNEVKIPAIQQYVSEQIRHYVSN</sequence>
<proteinExistence type="inferred from homology"/>
<protein>
    <submittedName>
        <fullName evidence="4">Fe-S cluster assembly protein SufD</fullName>
    </submittedName>
</protein>
<dbReference type="InterPro" id="IPR000825">
    <property type="entry name" value="SUF_FeS_clus_asmbl_SufBD_core"/>
</dbReference>
<dbReference type="InterPro" id="IPR055346">
    <property type="entry name" value="Fe-S_cluster_assembly_SufBD"/>
</dbReference>
<dbReference type="PANTHER" id="PTHR43575:SF1">
    <property type="entry name" value="PROTEIN ABCI7, CHLOROPLASTIC"/>
    <property type="match status" value="1"/>
</dbReference>
<evidence type="ECO:0000256" key="1">
    <source>
        <dbReference type="ARBA" id="ARBA00043967"/>
    </source>
</evidence>
<feature type="domain" description="SUF system FeS cluster assembly SufBD N-terminal" evidence="3">
    <location>
        <begin position="23"/>
        <end position="174"/>
    </location>
</feature>
<organism evidence="4 5">
    <name type="scientific">Chitinophaga defluvii</name>
    <dbReference type="NCBI Taxonomy" id="3163343"/>
    <lineage>
        <taxon>Bacteria</taxon>
        <taxon>Pseudomonadati</taxon>
        <taxon>Bacteroidota</taxon>
        <taxon>Chitinophagia</taxon>
        <taxon>Chitinophagales</taxon>
        <taxon>Chitinophagaceae</taxon>
        <taxon>Chitinophaga</taxon>
    </lineage>
</organism>
<comment type="similarity">
    <text evidence="1">Belongs to the iron-sulfur cluster assembly SufBD family.</text>
</comment>
<keyword evidence="5" id="KW-1185">Reference proteome</keyword>
<reference evidence="4 5" key="1">
    <citation type="submission" date="2024-06" db="EMBL/GenBank/DDBJ databases">
        <title>Chitinophaga defluvii sp. nov., isolated from municipal sewage.</title>
        <authorList>
            <person name="Zhang L."/>
        </authorList>
    </citation>
    <scope>NUCLEOTIDE SEQUENCE [LARGE SCALE GENOMIC DNA]</scope>
    <source>
        <strain evidence="4 5">H8</strain>
    </source>
</reference>
<gene>
    <name evidence="4" type="primary">sufD</name>
    <name evidence="4" type="ORF">ABR189_09820</name>
</gene>
<dbReference type="InterPro" id="IPR045595">
    <property type="entry name" value="SufBD_N"/>
</dbReference>
<dbReference type="Pfam" id="PF19295">
    <property type="entry name" value="SufBD_N"/>
    <property type="match status" value="1"/>
</dbReference>
<dbReference type="InterPro" id="IPR011542">
    <property type="entry name" value="SUF_FeS_clus_asmbl_SufD"/>
</dbReference>
<evidence type="ECO:0000259" key="2">
    <source>
        <dbReference type="Pfam" id="PF01458"/>
    </source>
</evidence>
<evidence type="ECO:0000259" key="3">
    <source>
        <dbReference type="Pfam" id="PF19295"/>
    </source>
</evidence>
<evidence type="ECO:0000313" key="4">
    <source>
        <dbReference type="EMBL" id="MET6997666.1"/>
    </source>
</evidence>
<dbReference type="SUPFAM" id="SSF101960">
    <property type="entry name" value="Stabilizer of iron transporter SufD"/>
    <property type="match status" value="1"/>
</dbReference>
<dbReference type="Pfam" id="PF01458">
    <property type="entry name" value="SUFBD_core"/>
    <property type="match status" value="1"/>
</dbReference>
<comment type="caution">
    <text evidence="4">The sequence shown here is derived from an EMBL/GenBank/DDBJ whole genome shotgun (WGS) entry which is preliminary data.</text>
</comment>
<name>A0ABV2T3P9_9BACT</name>
<dbReference type="PANTHER" id="PTHR43575">
    <property type="entry name" value="PROTEIN ABCI7, CHLOROPLASTIC"/>
    <property type="match status" value="1"/>
</dbReference>
<accession>A0ABV2T3P9</accession>